<dbReference type="InterPro" id="IPR041698">
    <property type="entry name" value="Methyltransf_25"/>
</dbReference>
<dbReference type="SUPFAM" id="SSF53335">
    <property type="entry name" value="S-adenosyl-L-methionine-dependent methyltransferases"/>
    <property type="match status" value="1"/>
</dbReference>
<sequence length="249" mass="26440">MRPDAIYDRPDLYDRIVTPGPCEPFYRGLAAETGGPVLELACGTGRLTIPLAADGHEVVGVDLSPAMLDAAAGKARRAGAKVAFVCGDMERFALGRRFRLVLVSCNSLAHLRSNAAVLSCLARIRDHLAPGGRLAFDVVQPDLRALAACAGRGGRPARTWLPPGAPAVEERTTYDPVEQVRVSHWSLCRPDGSREPLRRLALRQFFPNEIPLLLGAAGLRLVARYGDFEGNPLGPGSANQVCVAAAGAG</sequence>
<dbReference type="InterPro" id="IPR029063">
    <property type="entry name" value="SAM-dependent_MTases_sf"/>
</dbReference>
<keyword evidence="1 4" id="KW-0489">Methyltransferase</keyword>
<dbReference type="PANTHER" id="PTHR43861:SF1">
    <property type="entry name" value="TRANS-ACONITATE 2-METHYLTRANSFERASE"/>
    <property type="match status" value="1"/>
</dbReference>
<dbReference type="AlphaFoldDB" id="A0A964T8B6"/>
<dbReference type="CDD" id="cd02440">
    <property type="entry name" value="AdoMet_MTases"/>
    <property type="match status" value="1"/>
</dbReference>
<proteinExistence type="predicted"/>
<keyword evidence="2" id="KW-0808">Transferase</keyword>
<feature type="domain" description="Methyltransferase" evidence="3">
    <location>
        <begin position="37"/>
        <end position="132"/>
    </location>
</feature>
<dbReference type="Pfam" id="PF13649">
    <property type="entry name" value="Methyltransf_25"/>
    <property type="match status" value="1"/>
</dbReference>
<evidence type="ECO:0000313" key="4">
    <source>
        <dbReference type="EMBL" id="MYZ50411.1"/>
    </source>
</evidence>
<dbReference type="PANTHER" id="PTHR43861">
    <property type="entry name" value="TRANS-ACONITATE 2-METHYLTRANSFERASE-RELATED"/>
    <property type="match status" value="1"/>
</dbReference>
<dbReference type="EMBL" id="SPKJ01000166">
    <property type="protein sequence ID" value="MYZ50411.1"/>
    <property type="molecule type" value="Genomic_DNA"/>
</dbReference>
<gene>
    <name evidence="4" type="ORF">E4O86_22170</name>
</gene>
<name>A0A964T8B6_9HYPH</name>
<reference evidence="4" key="1">
    <citation type="submission" date="2019-03" db="EMBL/GenBank/DDBJ databases">
        <title>Afifella sp. nov., isolated from activated sludge.</title>
        <authorList>
            <person name="Li Q."/>
            <person name="Liu Y."/>
        </authorList>
    </citation>
    <scope>NUCLEOTIDE SEQUENCE</scope>
    <source>
        <strain evidence="4">L72</strain>
    </source>
</reference>
<dbReference type="Gene3D" id="3.40.50.150">
    <property type="entry name" value="Vaccinia Virus protein VP39"/>
    <property type="match status" value="1"/>
</dbReference>
<evidence type="ECO:0000256" key="2">
    <source>
        <dbReference type="ARBA" id="ARBA00022679"/>
    </source>
</evidence>
<dbReference type="GO" id="GO:0032259">
    <property type="term" value="P:methylation"/>
    <property type="evidence" value="ECO:0007669"/>
    <property type="project" value="UniProtKB-KW"/>
</dbReference>
<dbReference type="OrthoDB" id="5298787at2"/>
<accession>A0A964T8B6</accession>
<protein>
    <submittedName>
        <fullName evidence="4">Class I SAM-dependent methyltransferase</fullName>
    </submittedName>
</protein>
<keyword evidence="5" id="KW-1185">Reference proteome</keyword>
<organism evidence="4 5">
    <name type="scientific">Propylenella binzhouense</name>
    <dbReference type="NCBI Taxonomy" id="2555902"/>
    <lineage>
        <taxon>Bacteria</taxon>
        <taxon>Pseudomonadati</taxon>
        <taxon>Pseudomonadota</taxon>
        <taxon>Alphaproteobacteria</taxon>
        <taxon>Hyphomicrobiales</taxon>
        <taxon>Propylenellaceae</taxon>
        <taxon>Propylenella</taxon>
    </lineage>
</organism>
<dbReference type="Proteomes" id="UP000773614">
    <property type="component" value="Unassembled WGS sequence"/>
</dbReference>
<dbReference type="RefSeq" id="WP_161142731.1">
    <property type="nucleotide sequence ID" value="NZ_SPKJ01000166.1"/>
</dbReference>
<dbReference type="GO" id="GO:0008168">
    <property type="term" value="F:methyltransferase activity"/>
    <property type="evidence" value="ECO:0007669"/>
    <property type="project" value="UniProtKB-KW"/>
</dbReference>
<evidence type="ECO:0000313" key="5">
    <source>
        <dbReference type="Proteomes" id="UP000773614"/>
    </source>
</evidence>
<evidence type="ECO:0000256" key="1">
    <source>
        <dbReference type="ARBA" id="ARBA00022603"/>
    </source>
</evidence>
<comment type="caution">
    <text evidence="4">The sequence shown here is derived from an EMBL/GenBank/DDBJ whole genome shotgun (WGS) entry which is preliminary data.</text>
</comment>
<evidence type="ECO:0000259" key="3">
    <source>
        <dbReference type="Pfam" id="PF13649"/>
    </source>
</evidence>